<dbReference type="PRINTS" id="PR00093">
    <property type="entry name" value="URICASE"/>
</dbReference>
<evidence type="ECO:0000256" key="5">
    <source>
        <dbReference type="PIRNR" id="PIRNR000241"/>
    </source>
</evidence>
<dbReference type="PANTHER" id="PTHR42874:SF1">
    <property type="entry name" value="URICASE"/>
    <property type="match status" value="1"/>
</dbReference>
<gene>
    <name evidence="7" type="primary">pucL</name>
    <name evidence="7" type="ORF">NCI01_16795</name>
</gene>
<evidence type="ECO:0000313" key="8">
    <source>
        <dbReference type="Proteomes" id="UP001204524"/>
    </source>
</evidence>
<comment type="catalytic activity">
    <reaction evidence="5 6">
        <text>urate + O2 + H2O = 5-hydroxyisourate + H2O2</text>
        <dbReference type="Rhea" id="RHEA:21368"/>
        <dbReference type="ChEBI" id="CHEBI:15377"/>
        <dbReference type="ChEBI" id="CHEBI:15379"/>
        <dbReference type="ChEBI" id="CHEBI:16240"/>
        <dbReference type="ChEBI" id="CHEBI:17775"/>
        <dbReference type="ChEBI" id="CHEBI:18072"/>
        <dbReference type="EC" id="1.7.3.3"/>
    </reaction>
</comment>
<dbReference type="Proteomes" id="UP001204524">
    <property type="component" value="Unassembled WGS sequence"/>
</dbReference>
<dbReference type="EMBL" id="JANARS010000007">
    <property type="protein sequence ID" value="MCP3423464.1"/>
    <property type="molecule type" value="Genomic_DNA"/>
</dbReference>
<dbReference type="NCBIfam" id="TIGR03383">
    <property type="entry name" value="urate_oxi"/>
    <property type="match status" value="1"/>
</dbReference>
<evidence type="ECO:0000256" key="2">
    <source>
        <dbReference type="ARBA" id="ARBA00009760"/>
    </source>
</evidence>
<dbReference type="PIRSF" id="PIRSF000241">
    <property type="entry name" value="Urate_oxidase"/>
    <property type="match status" value="1"/>
</dbReference>
<comment type="pathway">
    <text evidence="1 5">Purine metabolism; urate degradation; (S)-allantoin from urate: step 1/3.</text>
</comment>
<protein>
    <recommendedName>
        <fullName evidence="5 6">Uricase</fullName>
        <ecNumber evidence="5 6">1.7.3.3</ecNumber>
    </recommendedName>
    <alternativeName>
        <fullName evidence="5">Urate oxidase</fullName>
    </alternativeName>
</protein>
<dbReference type="SUPFAM" id="SSF55620">
    <property type="entry name" value="Tetrahydrobiopterin biosynthesis enzymes-like"/>
    <property type="match status" value="2"/>
</dbReference>
<dbReference type="Pfam" id="PF01014">
    <property type="entry name" value="Uricase"/>
    <property type="match status" value="2"/>
</dbReference>
<keyword evidence="4 5" id="KW-0560">Oxidoreductase</keyword>
<evidence type="ECO:0000313" key="7">
    <source>
        <dbReference type="EMBL" id="MCP3423464.1"/>
    </source>
</evidence>
<organism evidence="7 8">
    <name type="scientific">Nocardioides pinisoli</name>
    <dbReference type="NCBI Taxonomy" id="2950279"/>
    <lineage>
        <taxon>Bacteria</taxon>
        <taxon>Bacillati</taxon>
        <taxon>Actinomycetota</taxon>
        <taxon>Actinomycetes</taxon>
        <taxon>Propionibacteriales</taxon>
        <taxon>Nocardioidaceae</taxon>
        <taxon>Nocardioides</taxon>
    </lineage>
</organism>
<evidence type="ECO:0000256" key="4">
    <source>
        <dbReference type="ARBA" id="ARBA00023002"/>
    </source>
</evidence>
<keyword evidence="8" id="KW-1185">Reference proteome</keyword>
<name>A0ABT1L1J5_9ACTN</name>
<dbReference type="EC" id="1.7.3.3" evidence="5 6"/>
<dbReference type="PANTHER" id="PTHR42874">
    <property type="entry name" value="URICASE"/>
    <property type="match status" value="1"/>
</dbReference>
<reference evidence="7 8" key="1">
    <citation type="submission" date="2022-06" db="EMBL/GenBank/DDBJ databases">
        <authorList>
            <person name="So Y."/>
        </authorList>
    </citation>
    <scope>NUCLEOTIDE SEQUENCE [LARGE SCALE GENOMIC DNA]</scope>
    <source>
        <strain evidence="7 8">STR3</strain>
    </source>
</reference>
<dbReference type="RefSeq" id="WP_254182636.1">
    <property type="nucleotide sequence ID" value="NZ_JANARS010000007.1"/>
</dbReference>
<evidence type="ECO:0000256" key="1">
    <source>
        <dbReference type="ARBA" id="ARBA00004831"/>
    </source>
</evidence>
<comment type="similarity">
    <text evidence="2 5 6">Belongs to the uricase family.</text>
</comment>
<proteinExistence type="inferred from homology"/>
<keyword evidence="3 5" id="KW-0659">Purine metabolism</keyword>
<comment type="caution">
    <text evidence="7">The sequence shown here is derived from an EMBL/GenBank/DDBJ whole genome shotgun (WGS) entry which is preliminary data.</text>
</comment>
<sequence>MGIRLGPNRYGKAESRVVRIVRDTERHEIRDLTVSTSLHGDFTAAHTDGDQSHVLPTDTQKNTAFAFAKKHGVASPEDYAIALGSRLLEATPYATGAEVVVDEHAWDRIEVDGAGHDHAFVRRGGEVRTARVEVERDGVHVTSGVKDLVLLKSTGSEFKGFLRDDYTTLDDADDRILATALRATWRHSRADGVDWNASYAAVRALVLSTFATTYSRALQETLYATGRAVLEAHEGIAEISFVAPNKHHFLVDLAPFGLDNPGEVFIAADRPYGLIEATVTREEEDRWP</sequence>
<dbReference type="InterPro" id="IPR002042">
    <property type="entry name" value="Uricase"/>
</dbReference>
<dbReference type="Gene3D" id="3.10.270.10">
    <property type="entry name" value="Urate Oxidase"/>
    <property type="match status" value="1"/>
</dbReference>
<evidence type="ECO:0000256" key="6">
    <source>
        <dbReference type="RuleBase" id="RU004455"/>
    </source>
</evidence>
<evidence type="ECO:0000256" key="3">
    <source>
        <dbReference type="ARBA" id="ARBA00022631"/>
    </source>
</evidence>
<accession>A0ABT1L1J5</accession>
<dbReference type="PROSITE" id="PS00366">
    <property type="entry name" value="URICASE"/>
    <property type="match status" value="1"/>
</dbReference>
<dbReference type="InterPro" id="IPR019842">
    <property type="entry name" value="Uricase_CS"/>
</dbReference>
<comment type="function">
    <text evidence="5 6">Catalyzes the oxidation of uric acid to 5-hydroxyisourate, which is further processed to form (S)-allantoin.</text>
</comment>